<evidence type="ECO:0000259" key="3">
    <source>
        <dbReference type="Pfam" id="PF02225"/>
    </source>
</evidence>
<feature type="compositionally biased region" description="Basic and acidic residues" evidence="1">
    <location>
        <begin position="34"/>
        <end position="56"/>
    </location>
</feature>
<proteinExistence type="predicted"/>
<dbReference type="EMBL" id="CADCVK010000152">
    <property type="protein sequence ID" value="CAA9473257.1"/>
    <property type="molecule type" value="Genomic_DNA"/>
</dbReference>
<reference evidence="4" key="1">
    <citation type="submission" date="2020-02" db="EMBL/GenBank/DDBJ databases">
        <authorList>
            <person name="Meier V. D."/>
        </authorList>
    </citation>
    <scope>NUCLEOTIDE SEQUENCE</scope>
    <source>
        <strain evidence="4">AVDCRST_MAG12</strain>
    </source>
</reference>
<gene>
    <name evidence="4" type="ORF">AVDCRST_MAG12-950</name>
</gene>
<feature type="domain" description="PA" evidence="3">
    <location>
        <begin position="381"/>
        <end position="458"/>
    </location>
</feature>
<feature type="chain" id="PRO_5027018413" description="PA domain-containing protein" evidence="2">
    <location>
        <begin position="31"/>
        <end position="621"/>
    </location>
</feature>
<dbReference type="AlphaFoldDB" id="A0A6J4RMP5"/>
<protein>
    <recommendedName>
        <fullName evidence="3">PA domain-containing protein</fullName>
    </recommendedName>
</protein>
<dbReference type="InterPro" id="IPR046450">
    <property type="entry name" value="PA_dom_sf"/>
</dbReference>
<sequence length="621" mass="66488">MREKALRRRFWLGVVTLAALMLALAGVALAHPEHDDGGTDAEDGAHDLHQHGDEAGHLPATQDKVDVVSKLRLDNVVPEKIADVGVHKGYAYLAAWGSVTCEDNGVHVVDIRDASNPREVKFIRSKPGSYPGEGIQTVNITTPKFKGDILVSNNEKCNENTGYGGVNLYDVTRPTRALPLFEGAGDTNDANGVKRKSANSIHSAFAWDAGSKAYVVLVDNVEGTDVDILDITDPKAPRQIADINLAERFPQILQAAPSNLGEVFLHDMIVKEIDGQQVMLLSYWDGGYVAMNVDDPKNPRYIRDSDFKDPDPEAAESGLTVPPEGNGHQAEFTKNNDFVIAADEDFAPFALRARNVDDNTDLTASQGSGTKKLEPGQTITGESVYFGRGCNGDPGAGAGDGTQIAVVERGLCAFTEKVANVEAAGGYAAVLVFNRTGSDACDGSLGMSVDGGIPAFGVAPRGQGFAIFDQPYDNAACLAGAGQERLPVEPGTRGDTLTFASYFDGWGYVHLYQNSGTKMTELDTYAVPEAHDPEHASGSGDLSVHEVATSETRNNLAYFSYYSAGLRVAEIRDGELVEVGRFIDEGGSNIWGVQTFQQGGKEYVAASDRDFGLYIFEYTGG</sequence>
<dbReference type="SUPFAM" id="SSF52025">
    <property type="entry name" value="PA domain"/>
    <property type="match status" value="1"/>
</dbReference>
<evidence type="ECO:0000313" key="4">
    <source>
        <dbReference type="EMBL" id="CAA9473257.1"/>
    </source>
</evidence>
<accession>A0A6J4RMP5</accession>
<dbReference type="InterPro" id="IPR003137">
    <property type="entry name" value="PA_domain"/>
</dbReference>
<name>A0A6J4RMP5_9ACTN</name>
<feature type="region of interest" description="Disordered" evidence="1">
    <location>
        <begin position="304"/>
        <end position="327"/>
    </location>
</feature>
<feature type="signal peptide" evidence="2">
    <location>
        <begin position="1"/>
        <end position="30"/>
    </location>
</feature>
<keyword evidence="2" id="KW-0732">Signal</keyword>
<evidence type="ECO:0000256" key="2">
    <source>
        <dbReference type="SAM" id="SignalP"/>
    </source>
</evidence>
<dbReference type="Pfam" id="PF02225">
    <property type="entry name" value="PA"/>
    <property type="match status" value="1"/>
</dbReference>
<evidence type="ECO:0000256" key="1">
    <source>
        <dbReference type="SAM" id="MobiDB-lite"/>
    </source>
</evidence>
<feature type="region of interest" description="Disordered" evidence="1">
    <location>
        <begin position="34"/>
        <end position="61"/>
    </location>
</feature>
<dbReference type="CDD" id="cd00538">
    <property type="entry name" value="PA"/>
    <property type="match status" value="1"/>
</dbReference>
<organism evidence="4">
    <name type="scientific">uncultured Rubrobacteraceae bacterium</name>
    <dbReference type="NCBI Taxonomy" id="349277"/>
    <lineage>
        <taxon>Bacteria</taxon>
        <taxon>Bacillati</taxon>
        <taxon>Actinomycetota</taxon>
        <taxon>Rubrobacteria</taxon>
        <taxon>Rubrobacterales</taxon>
        <taxon>Rubrobacteraceae</taxon>
        <taxon>environmental samples</taxon>
    </lineage>
</organism>
<dbReference type="Gene3D" id="3.50.30.30">
    <property type="match status" value="1"/>
</dbReference>